<feature type="compositionally biased region" description="Basic and acidic residues" evidence="1">
    <location>
        <begin position="263"/>
        <end position="274"/>
    </location>
</feature>
<feature type="region of interest" description="Disordered" evidence="1">
    <location>
        <begin position="261"/>
        <end position="293"/>
    </location>
</feature>
<protein>
    <submittedName>
        <fullName evidence="2">Uncharacterized protein</fullName>
    </submittedName>
</protein>
<dbReference type="AntiFam" id="ANF00178">
    <property type="entry name" value="Shadow ORF (opposite dhbF)"/>
</dbReference>
<evidence type="ECO:0000256" key="1">
    <source>
        <dbReference type="SAM" id="MobiDB-lite"/>
    </source>
</evidence>
<organism evidence="2 3">
    <name type="scientific">Novosphingobium pentaromativorans US6-1</name>
    <dbReference type="NCBI Taxonomy" id="1088721"/>
    <lineage>
        <taxon>Bacteria</taxon>
        <taxon>Pseudomonadati</taxon>
        <taxon>Pseudomonadota</taxon>
        <taxon>Alphaproteobacteria</taxon>
        <taxon>Sphingomonadales</taxon>
        <taxon>Sphingomonadaceae</taxon>
        <taxon>Novosphingobium</taxon>
    </lineage>
</organism>
<reference evidence="2 3" key="1">
    <citation type="journal article" date="2012" name="J. Bacteriol.">
        <title>Genome sequence of benzo(a)pyrene-degrading bacterium Novosphingobium pentaromativorans US6-1.</title>
        <authorList>
            <person name="Luo Y.R."/>
            <person name="Kang S.G."/>
            <person name="Kim S.J."/>
            <person name="Kim M.R."/>
            <person name="Li N."/>
            <person name="Lee J.H."/>
            <person name="Kwon K.K."/>
        </authorList>
    </citation>
    <scope>NUCLEOTIDE SEQUENCE [LARGE SCALE GENOMIC DNA]</scope>
    <source>
        <strain evidence="2 3">US6-1</strain>
    </source>
</reference>
<keyword evidence="3" id="KW-1185">Reference proteome</keyword>
<dbReference type="EMBL" id="AGFM01000059">
    <property type="protein sequence ID" value="EHJ59230.1"/>
    <property type="molecule type" value="Genomic_DNA"/>
</dbReference>
<evidence type="ECO:0000313" key="3">
    <source>
        <dbReference type="Proteomes" id="UP000004030"/>
    </source>
</evidence>
<evidence type="ECO:0000313" key="2">
    <source>
        <dbReference type="EMBL" id="EHJ59230.1"/>
    </source>
</evidence>
<sequence>MEYELTILPLAGQITGSIKTFPGLKRAGDEARGRWSGTPPIPTGEVIAGDIEFSGFARTTGLQSLIEKIKARPKNRRPDRWRIFCRSDVRRRREDRCFRRTIFVDQGDGGKLLVMPPDQTRLQRIATDDDPRQISAERRIVICKHGGISRRRQHNCPHRITPARRQVMKSGQIDTQHQGSAAAEGREDLGDGDVEGQRSGQAGDAWRARIKMPPRAKRVHNSTVGDCDGVRVSRATGSVDEIGDLIRRNLPLWRRRNRRRRKGENWHRYSERAQRLGQASPHSLRGHDSARSRVAEDRREAGIWLVGVERQIGCTRLQDAQDRDNALDRGRRQDREHLFGASARVQQYFGKVPRIPVKLGVGQLPLALNQSDGIGCRTGLGFKQLGQIEGMRSKERVVLARVIGHGS</sequence>
<accession>G6EHK3</accession>
<proteinExistence type="predicted"/>
<dbReference type="AlphaFoldDB" id="G6EHK3"/>
<name>G6EHK3_9SPHN</name>
<dbReference type="PATRIC" id="fig|1088721.3.peg.3764"/>
<dbReference type="Proteomes" id="UP000004030">
    <property type="component" value="Unassembled WGS sequence"/>
</dbReference>
<comment type="caution">
    <text evidence="2">The sequence shown here is derived from an EMBL/GenBank/DDBJ whole genome shotgun (WGS) entry which is preliminary data.</text>
</comment>
<feature type="region of interest" description="Disordered" evidence="1">
    <location>
        <begin position="166"/>
        <end position="208"/>
    </location>
</feature>
<gene>
    <name evidence="2" type="ORF">NSU_3824</name>
</gene>